<dbReference type="InterPro" id="IPR032675">
    <property type="entry name" value="LRR_dom_sf"/>
</dbReference>
<dbReference type="EMBL" id="ML211188">
    <property type="protein sequence ID" value="TFK86671.1"/>
    <property type="molecule type" value="Genomic_DNA"/>
</dbReference>
<dbReference type="AlphaFoldDB" id="A0A5C3PBQ5"/>
<organism evidence="1 2">
    <name type="scientific">Polyporus arcularius HHB13444</name>
    <dbReference type="NCBI Taxonomy" id="1314778"/>
    <lineage>
        <taxon>Eukaryota</taxon>
        <taxon>Fungi</taxon>
        <taxon>Dikarya</taxon>
        <taxon>Basidiomycota</taxon>
        <taxon>Agaricomycotina</taxon>
        <taxon>Agaricomycetes</taxon>
        <taxon>Polyporales</taxon>
        <taxon>Polyporaceae</taxon>
        <taxon>Polyporus</taxon>
    </lineage>
</organism>
<evidence type="ECO:0000313" key="2">
    <source>
        <dbReference type="Proteomes" id="UP000308197"/>
    </source>
</evidence>
<dbReference type="Gene3D" id="3.80.10.10">
    <property type="entry name" value="Ribonuclease Inhibitor"/>
    <property type="match status" value="1"/>
</dbReference>
<name>A0A5C3PBQ5_9APHY</name>
<proteinExistence type="predicted"/>
<gene>
    <name evidence="1" type="ORF">K466DRAFT_663578</name>
</gene>
<keyword evidence="2" id="KW-1185">Reference proteome</keyword>
<reference evidence="1 2" key="1">
    <citation type="journal article" date="2019" name="Nat. Ecol. Evol.">
        <title>Megaphylogeny resolves global patterns of mushroom evolution.</title>
        <authorList>
            <person name="Varga T."/>
            <person name="Krizsan K."/>
            <person name="Foldi C."/>
            <person name="Dima B."/>
            <person name="Sanchez-Garcia M."/>
            <person name="Sanchez-Ramirez S."/>
            <person name="Szollosi G.J."/>
            <person name="Szarkandi J.G."/>
            <person name="Papp V."/>
            <person name="Albert L."/>
            <person name="Andreopoulos W."/>
            <person name="Angelini C."/>
            <person name="Antonin V."/>
            <person name="Barry K.W."/>
            <person name="Bougher N.L."/>
            <person name="Buchanan P."/>
            <person name="Buyck B."/>
            <person name="Bense V."/>
            <person name="Catcheside P."/>
            <person name="Chovatia M."/>
            <person name="Cooper J."/>
            <person name="Damon W."/>
            <person name="Desjardin D."/>
            <person name="Finy P."/>
            <person name="Geml J."/>
            <person name="Haridas S."/>
            <person name="Hughes K."/>
            <person name="Justo A."/>
            <person name="Karasinski D."/>
            <person name="Kautmanova I."/>
            <person name="Kiss B."/>
            <person name="Kocsube S."/>
            <person name="Kotiranta H."/>
            <person name="LaButti K.M."/>
            <person name="Lechner B.E."/>
            <person name="Liimatainen K."/>
            <person name="Lipzen A."/>
            <person name="Lukacs Z."/>
            <person name="Mihaltcheva S."/>
            <person name="Morgado L.N."/>
            <person name="Niskanen T."/>
            <person name="Noordeloos M.E."/>
            <person name="Ohm R.A."/>
            <person name="Ortiz-Santana B."/>
            <person name="Ovrebo C."/>
            <person name="Racz N."/>
            <person name="Riley R."/>
            <person name="Savchenko A."/>
            <person name="Shiryaev A."/>
            <person name="Soop K."/>
            <person name="Spirin V."/>
            <person name="Szebenyi C."/>
            <person name="Tomsovsky M."/>
            <person name="Tulloss R.E."/>
            <person name="Uehling J."/>
            <person name="Grigoriev I.V."/>
            <person name="Vagvolgyi C."/>
            <person name="Papp T."/>
            <person name="Martin F.M."/>
            <person name="Miettinen O."/>
            <person name="Hibbett D.S."/>
            <person name="Nagy L.G."/>
        </authorList>
    </citation>
    <scope>NUCLEOTIDE SEQUENCE [LARGE SCALE GENOMIC DNA]</scope>
    <source>
        <strain evidence="1 2">HHB13444</strain>
    </source>
</reference>
<protein>
    <recommendedName>
        <fullName evidence="3">F-box domain-containing protein</fullName>
    </recommendedName>
</protein>
<evidence type="ECO:0008006" key="3">
    <source>
        <dbReference type="Google" id="ProtNLM"/>
    </source>
</evidence>
<sequence length="604" mass="67296">MILLARVLQLWADAGDVDVYLRTRDGALSLKGIHVRGQQFALANAPISFVAMLRRTLQFYSNAKQLARRSTRQFQSGSPGVCTDLYFHVQSAVPRVLNCSDLLTEIFIWLGHAYTGYHNYYADECVQRDVLRGTLCQAALVCQAFTPHALDNLWCIMDDLLPLLSLLPPLSCADGDDDAYVFSRPVEPEEWQRFDMYAHRVRVLYYFGHDEASLHPSVWTHLQEHYGGTPMLPRLNRLDVMAFSPHNVSPFSLFLSPALRSLTIAFGSSITITLPIAATPVGAMMRDAIARSSPGLHTLHLRHSSILTMPLACALAELHQLRELLLCQCTGCFVSGRSPLWTVPLADSLRVCVIAVKDIPDTFATGSFRSLRELSVNGLPGDVANFIRGIQPIALHKFSTMVLRNRDETTLPPRLSSICSHLPPALEHFSLTFNGGCENDSPCALSAILADMRPLRHVTSFTLHGFQISATISEEDARILGELWPQLRSLKHTRYRSKSHSRGTVTMQGLAEIARRWPALESLSLPRLDVADMASVESEMQTASHGLRFIEFQEIGETSEPSLVASAIARLFPRLKLDKSVGGQYWHEGWEHVRAILCEMSDAT</sequence>
<evidence type="ECO:0000313" key="1">
    <source>
        <dbReference type="EMBL" id="TFK86671.1"/>
    </source>
</evidence>
<dbReference type="InParanoid" id="A0A5C3PBQ5"/>
<dbReference type="STRING" id="1314778.A0A5C3PBQ5"/>
<accession>A0A5C3PBQ5</accession>
<dbReference type="SUPFAM" id="SSF52047">
    <property type="entry name" value="RNI-like"/>
    <property type="match status" value="1"/>
</dbReference>
<dbReference type="Proteomes" id="UP000308197">
    <property type="component" value="Unassembled WGS sequence"/>
</dbReference>